<evidence type="ECO:0000313" key="2">
    <source>
        <dbReference type="Proteomes" id="UP000824120"/>
    </source>
</evidence>
<protein>
    <submittedName>
        <fullName evidence="1">Uncharacterized protein</fullName>
    </submittedName>
</protein>
<comment type="caution">
    <text evidence="1">The sequence shown here is derived from an EMBL/GenBank/DDBJ whole genome shotgun (WGS) entry which is preliminary data.</text>
</comment>
<proteinExistence type="predicted"/>
<sequence>MVHRLLFTTCGRSVTRDILDKVGNWTKPDQHDWFYWNRSSLSNLFIGTGFTKNSQRFRSVP</sequence>
<dbReference type="Proteomes" id="UP000824120">
    <property type="component" value="Chromosome 8"/>
</dbReference>
<name>A0A9J5XSW0_SOLCO</name>
<organism evidence="1 2">
    <name type="scientific">Solanum commersonii</name>
    <name type="common">Commerson's wild potato</name>
    <name type="synonym">Commerson's nightshade</name>
    <dbReference type="NCBI Taxonomy" id="4109"/>
    <lineage>
        <taxon>Eukaryota</taxon>
        <taxon>Viridiplantae</taxon>
        <taxon>Streptophyta</taxon>
        <taxon>Embryophyta</taxon>
        <taxon>Tracheophyta</taxon>
        <taxon>Spermatophyta</taxon>
        <taxon>Magnoliopsida</taxon>
        <taxon>eudicotyledons</taxon>
        <taxon>Gunneridae</taxon>
        <taxon>Pentapetalae</taxon>
        <taxon>asterids</taxon>
        <taxon>lamiids</taxon>
        <taxon>Solanales</taxon>
        <taxon>Solanaceae</taxon>
        <taxon>Solanoideae</taxon>
        <taxon>Solaneae</taxon>
        <taxon>Solanum</taxon>
    </lineage>
</organism>
<gene>
    <name evidence="1" type="ORF">H5410_040560</name>
</gene>
<dbReference type="EMBL" id="JACXVP010000008">
    <property type="protein sequence ID" value="KAG5590046.1"/>
    <property type="molecule type" value="Genomic_DNA"/>
</dbReference>
<reference evidence="1 2" key="1">
    <citation type="submission" date="2020-09" db="EMBL/GenBank/DDBJ databases">
        <title>De no assembly of potato wild relative species, Solanum commersonii.</title>
        <authorList>
            <person name="Cho K."/>
        </authorList>
    </citation>
    <scope>NUCLEOTIDE SEQUENCE [LARGE SCALE GENOMIC DNA]</scope>
    <source>
        <strain evidence="1">LZ3.2</strain>
        <tissue evidence="1">Leaf</tissue>
    </source>
</reference>
<keyword evidence="2" id="KW-1185">Reference proteome</keyword>
<evidence type="ECO:0000313" key="1">
    <source>
        <dbReference type="EMBL" id="KAG5590046.1"/>
    </source>
</evidence>
<accession>A0A9J5XSW0</accession>
<dbReference type="AlphaFoldDB" id="A0A9J5XSW0"/>